<dbReference type="InterPro" id="IPR029056">
    <property type="entry name" value="Ribokinase-like"/>
</dbReference>
<dbReference type="InParanoid" id="D8M411"/>
<dbReference type="Proteomes" id="UP000008312">
    <property type="component" value="Unassembled WGS sequence"/>
</dbReference>
<dbReference type="AlphaFoldDB" id="D8M411"/>
<evidence type="ECO:0000313" key="3">
    <source>
        <dbReference type="Proteomes" id="UP000008312"/>
    </source>
</evidence>
<accession>D8M411</accession>
<reference evidence="2" key="1">
    <citation type="submission" date="2010-02" db="EMBL/GenBank/DDBJ databases">
        <title>Sequencing and annotation of the Blastocystis hominis genome.</title>
        <authorList>
            <person name="Wincker P."/>
        </authorList>
    </citation>
    <scope>NUCLEOTIDE SEQUENCE</scope>
    <source>
        <strain evidence="2">Singapore isolate B</strain>
    </source>
</reference>
<keyword evidence="3" id="KW-1185">Reference proteome</keyword>
<protein>
    <recommendedName>
        <fullName evidence="4">Carbohydrate kinase PfkB domain-containing protein</fullName>
    </recommendedName>
</protein>
<dbReference type="GeneID" id="24919563"/>
<evidence type="ECO:0000256" key="1">
    <source>
        <dbReference type="SAM" id="MobiDB-lite"/>
    </source>
</evidence>
<proteinExistence type="predicted"/>
<gene>
    <name evidence="2" type="ORF">GSBLH_T00002391001</name>
</gene>
<sequence>MFNTLEPTQENTVSTSHNSPFSVHSTSLSSIPPYHMGSPIFVGEVATGLYSQQSAVSNRSGFVFHDLGGVARNAYEVFLRLSPKNRPLLVGAIGNDEGGKRIRDFHGKMGDSLEGVKVVNGSSLEIWGFYDKSGYPESEYRSYSDAKISVSHLNELSESFEKASSVFVDTSLSIEAQRRVATLLKDKPSRLLVSPCEPSQLKSLLESSLLQRTDYLCISVEELWDMACLVKPELRSQSDDWKQRNWKTEEFSEAIPRLKEPLNAVLSEMQSHQDDNYIVLNYGSKGVAMVVKEANASDMDVIYFATKHYQTSFESNIAASRIEREA</sequence>
<organism evidence="2">
    <name type="scientific">Blastocystis hominis</name>
    <dbReference type="NCBI Taxonomy" id="12968"/>
    <lineage>
        <taxon>Eukaryota</taxon>
        <taxon>Sar</taxon>
        <taxon>Stramenopiles</taxon>
        <taxon>Bigyra</taxon>
        <taxon>Opalozoa</taxon>
        <taxon>Opalinata</taxon>
        <taxon>Blastocystidae</taxon>
        <taxon>Blastocystis</taxon>
    </lineage>
</organism>
<dbReference type="RefSeq" id="XP_012896848.1">
    <property type="nucleotide sequence ID" value="XM_013041394.1"/>
</dbReference>
<feature type="region of interest" description="Disordered" evidence="1">
    <location>
        <begin position="1"/>
        <end position="22"/>
    </location>
</feature>
<dbReference type="EMBL" id="FN668651">
    <property type="protein sequence ID" value="CBK22800.2"/>
    <property type="molecule type" value="Genomic_DNA"/>
</dbReference>
<evidence type="ECO:0008006" key="4">
    <source>
        <dbReference type="Google" id="ProtNLM"/>
    </source>
</evidence>
<name>D8M411_BLAHO</name>
<dbReference type="Gene3D" id="3.40.1190.20">
    <property type="match status" value="1"/>
</dbReference>
<evidence type="ECO:0000313" key="2">
    <source>
        <dbReference type="EMBL" id="CBK22800.2"/>
    </source>
</evidence>
<dbReference type="SUPFAM" id="SSF53613">
    <property type="entry name" value="Ribokinase-like"/>
    <property type="match status" value="1"/>
</dbReference>